<dbReference type="RefSeq" id="WP_022637182.1">
    <property type="nucleotide sequence ID" value="NZ_ASJR01000014.1"/>
</dbReference>
<dbReference type="AlphaFoldDB" id="U7D8I9"/>
<evidence type="ECO:0000256" key="1">
    <source>
        <dbReference type="SAM" id="SignalP"/>
    </source>
</evidence>
<keyword evidence="1" id="KW-0732">Signal</keyword>
<comment type="caution">
    <text evidence="2">The sequence shown here is derived from an EMBL/GenBank/DDBJ whole genome shotgun (WGS) entry which is preliminary data.</text>
</comment>
<dbReference type="EMBL" id="ASJR01000014">
    <property type="protein sequence ID" value="ERP31397.1"/>
    <property type="molecule type" value="Genomic_DNA"/>
</dbReference>
<feature type="signal peptide" evidence="1">
    <location>
        <begin position="1"/>
        <end position="20"/>
    </location>
</feature>
<feature type="chain" id="PRO_5004680666" description="Outer membrane protein beta-barrel domain-containing protein" evidence="1">
    <location>
        <begin position="21"/>
        <end position="253"/>
    </location>
</feature>
<organism evidence="2 3">
    <name type="scientific">Chitinivibrio alkaliphilus ACht1</name>
    <dbReference type="NCBI Taxonomy" id="1313304"/>
    <lineage>
        <taxon>Bacteria</taxon>
        <taxon>Pseudomonadati</taxon>
        <taxon>Fibrobacterota</taxon>
        <taxon>Chitinivibrionia</taxon>
        <taxon>Chitinivibrionales</taxon>
        <taxon>Chitinivibrionaceae</taxon>
        <taxon>Chitinivibrio</taxon>
    </lineage>
</organism>
<reference evidence="2 3" key="1">
    <citation type="journal article" date="2013" name="Environ. Microbiol.">
        <title>Genome analysis of Chitinivibrio alkaliphilus gen. nov., sp. nov., a novel extremely haloalkaliphilic anaerobic chitinolytic bacterium from the candidate phylum Termite Group 3.</title>
        <authorList>
            <person name="Sorokin D.Y."/>
            <person name="Gumerov V.M."/>
            <person name="Rakitin A.L."/>
            <person name="Beletsky A.V."/>
            <person name="Damste J.S."/>
            <person name="Muyzer G."/>
            <person name="Mardanov A.V."/>
            <person name="Ravin N.V."/>
        </authorList>
    </citation>
    <scope>NUCLEOTIDE SEQUENCE [LARGE SCALE GENOMIC DNA]</scope>
    <source>
        <strain evidence="2 3">ACht1</strain>
    </source>
</reference>
<protein>
    <recommendedName>
        <fullName evidence="4">Outer membrane protein beta-barrel domain-containing protein</fullName>
    </recommendedName>
</protein>
<name>U7D8I9_9BACT</name>
<gene>
    <name evidence="2" type="ORF">CALK_1747</name>
</gene>
<accession>U7D8I9</accession>
<evidence type="ECO:0000313" key="2">
    <source>
        <dbReference type="EMBL" id="ERP31397.1"/>
    </source>
</evidence>
<sequence>MKLFALVLAVMCLLHISVSAKNIRSYAALSYSTVHPGGGRLSTVTSLQGGFVLRDRHTMAITGRYSLVPDDTETRRNSFTGEETHHMDLQIFGTAFFTYLYGRDLRSWLHVSGGISLGYQLTERDRQGDTSGIYTYHDGTDEHEGLLHLFYSAEGKHHSFGGPVVRIHGGSRKFRLGLEYRHNLGIQKNYGAYRIYGAEGVDHSVERIYFEEPPRKHRVQIGRKAGYAPPRGSSLKEGFSTLPQWTVYLLFFL</sequence>
<proteinExistence type="predicted"/>
<keyword evidence="3" id="KW-1185">Reference proteome</keyword>
<evidence type="ECO:0000313" key="3">
    <source>
        <dbReference type="Proteomes" id="UP000017148"/>
    </source>
</evidence>
<dbReference type="Proteomes" id="UP000017148">
    <property type="component" value="Unassembled WGS sequence"/>
</dbReference>
<dbReference type="STRING" id="1313304.CALK_1747"/>
<evidence type="ECO:0008006" key="4">
    <source>
        <dbReference type="Google" id="ProtNLM"/>
    </source>
</evidence>